<evidence type="ECO:0000313" key="3">
    <source>
        <dbReference type="Proteomes" id="UP000033980"/>
    </source>
</evidence>
<dbReference type="EMBL" id="LCFK01000016">
    <property type="protein sequence ID" value="KKS93859.1"/>
    <property type="molecule type" value="Genomic_DNA"/>
</dbReference>
<feature type="region of interest" description="Disordered" evidence="1">
    <location>
        <begin position="1"/>
        <end position="26"/>
    </location>
</feature>
<feature type="compositionally biased region" description="Basic and acidic residues" evidence="1">
    <location>
        <begin position="1"/>
        <end position="18"/>
    </location>
</feature>
<proteinExistence type="predicted"/>
<sequence>MNDEAIKPTSTEESHTHTPEPPNVNVGNTFATAFAREALLLGTKERLPLSLLQTKQDTFTPEMLEVARKNRWISPVQSSRGEKDPDILLEKGIFGAAVDRIFSLWDKENDPQVKFDSLRKRYAHIRATGTSKIDYVYLDEVVDNESINNIDVIALRRKFSANIWIDKNSQGRQIFKLSER</sequence>
<reference evidence="2 3" key="1">
    <citation type="journal article" date="2015" name="Nature">
        <title>rRNA introns, odd ribosomes, and small enigmatic genomes across a large radiation of phyla.</title>
        <authorList>
            <person name="Brown C.T."/>
            <person name="Hug L.A."/>
            <person name="Thomas B.C."/>
            <person name="Sharon I."/>
            <person name="Castelle C.J."/>
            <person name="Singh A."/>
            <person name="Wilkins M.J."/>
            <person name="Williams K.H."/>
            <person name="Banfield J.F."/>
        </authorList>
    </citation>
    <scope>NUCLEOTIDE SEQUENCE [LARGE SCALE GENOMIC DNA]</scope>
</reference>
<comment type="caution">
    <text evidence="2">The sequence shown here is derived from an EMBL/GenBank/DDBJ whole genome shotgun (WGS) entry which is preliminary data.</text>
</comment>
<dbReference type="AlphaFoldDB" id="A0A0G1D870"/>
<evidence type="ECO:0000313" key="2">
    <source>
        <dbReference type="EMBL" id="KKS93859.1"/>
    </source>
</evidence>
<name>A0A0G1D870_9BACT</name>
<organism evidence="2 3">
    <name type="scientific">Candidatus Collierbacteria bacterium GW2011_GWC2_43_12</name>
    <dbReference type="NCBI Taxonomy" id="1618390"/>
    <lineage>
        <taxon>Bacteria</taxon>
        <taxon>Candidatus Collieribacteriota</taxon>
    </lineage>
</organism>
<protein>
    <submittedName>
        <fullName evidence="2">Uncharacterized protein</fullName>
    </submittedName>
</protein>
<accession>A0A0G1D870</accession>
<dbReference type="Proteomes" id="UP000033980">
    <property type="component" value="Unassembled WGS sequence"/>
</dbReference>
<evidence type="ECO:0000256" key="1">
    <source>
        <dbReference type="SAM" id="MobiDB-lite"/>
    </source>
</evidence>
<gene>
    <name evidence="2" type="ORF">UV68_C0016G0007</name>
</gene>